<name>I0BIP3_9BACL</name>
<sequence>MPLRASKSDLLNRLETTLDENEEYIGSTVWKALEEAFERVDDEADELEREFEAAQERIEELESALEALKYAGS</sequence>
<proteinExistence type="predicted"/>
<feature type="coiled-coil region" evidence="1">
    <location>
        <begin position="30"/>
        <end position="71"/>
    </location>
</feature>
<dbReference type="RefSeq" id="WP_016362593.1">
    <property type="nucleotide sequence ID" value="NC_017672.3"/>
</dbReference>
<evidence type="ECO:0000313" key="3">
    <source>
        <dbReference type="Proteomes" id="UP000007392"/>
    </source>
</evidence>
<dbReference type="EMBL" id="CP003422">
    <property type="protein sequence ID" value="AFH62240.2"/>
    <property type="molecule type" value="Genomic_DNA"/>
</dbReference>
<protein>
    <submittedName>
        <fullName evidence="2">Uncharacterized protein</fullName>
    </submittedName>
</protein>
<organism evidence="2 3">
    <name type="scientific">Paenibacillus mucilaginosus K02</name>
    <dbReference type="NCBI Taxonomy" id="997761"/>
    <lineage>
        <taxon>Bacteria</taxon>
        <taxon>Bacillati</taxon>
        <taxon>Bacillota</taxon>
        <taxon>Bacilli</taxon>
        <taxon>Bacillales</taxon>
        <taxon>Paenibacillaceae</taxon>
        <taxon>Paenibacillus</taxon>
    </lineage>
</organism>
<gene>
    <name evidence="2" type="ORF">B2K_16180</name>
</gene>
<dbReference type="KEGG" id="pmw:B2K_16180"/>
<dbReference type="Proteomes" id="UP000007392">
    <property type="component" value="Chromosome"/>
</dbReference>
<accession>I0BIP3</accession>
<evidence type="ECO:0000313" key="2">
    <source>
        <dbReference type="EMBL" id="AFH62240.2"/>
    </source>
</evidence>
<keyword evidence="1" id="KW-0175">Coiled coil</keyword>
<dbReference type="HOGENOM" id="CLU_2701282_0_0_9"/>
<reference evidence="2 3" key="1">
    <citation type="submission" date="2013-06" db="EMBL/GenBank/DDBJ databases">
        <title>Complete genome sequence of Paenibacillus mucilaginosus K02.</title>
        <authorList>
            <person name="Xiao B."/>
            <person name="Sun L."/>
            <person name="Xiao L."/>
            <person name="Lian B."/>
        </authorList>
    </citation>
    <scope>NUCLEOTIDE SEQUENCE [LARGE SCALE GENOMIC DNA]</scope>
    <source>
        <strain evidence="2 3">K02</strain>
    </source>
</reference>
<evidence type="ECO:0000256" key="1">
    <source>
        <dbReference type="SAM" id="Coils"/>
    </source>
</evidence>
<dbReference type="AlphaFoldDB" id="I0BIP3"/>